<feature type="transmembrane region" description="Helical" evidence="5">
    <location>
        <begin position="34"/>
        <end position="58"/>
    </location>
</feature>
<evidence type="ECO:0000313" key="7">
    <source>
        <dbReference type="Proteomes" id="UP000289340"/>
    </source>
</evidence>
<dbReference type="Gene3D" id="1.20.1250.20">
    <property type="entry name" value="MFS general substrate transporter like domains"/>
    <property type="match status" value="1"/>
</dbReference>
<feature type="transmembrane region" description="Helical" evidence="5">
    <location>
        <begin position="70"/>
        <end position="91"/>
    </location>
</feature>
<comment type="caution">
    <text evidence="6">The sequence shown here is derived from an EMBL/GenBank/DDBJ whole genome shotgun (WGS) entry which is preliminary data.</text>
</comment>
<comment type="subcellular location">
    <subcellularLocation>
        <location evidence="1">Membrane</location>
        <topology evidence="1">Multi-pass membrane protein</topology>
    </subcellularLocation>
</comment>
<dbReference type="Pfam" id="PF00083">
    <property type="entry name" value="Sugar_tr"/>
    <property type="match status" value="1"/>
</dbReference>
<keyword evidence="2 5" id="KW-0812">Transmembrane</keyword>
<dbReference type="GO" id="GO:0005351">
    <property type="term" value="F:carbohydrate:proton symporter activity"/>
    <property type="evidence" value="ECO:0007669"/>
    <property type="project" value="TreeGrafter"/>
</dbReference>
<dbReference type="PANTHER" id="PTHR48022">
    <property type="entry name" value="PLASTIDIC GLUCOSE TRANSPORTER 4"/>
    <property type="match status" value="1"/>
</dbReference>
<evidence type="ECO:0000256" key="3">
    <source>
        <dbReference type="ARBA" id="ARBA00022989"/>
    </source>
</evidence>
<dbReference type="InterPro" id="IPR050360">
    <property type="entry name" value="MFS_Sugar_Transporters"/>
</dbReference>
<dbReference type="AlphaFoldDB" id="A0A445FE55"/>
<proteinExistence type="predicted"/>
<evidence type="ECO:0000256" key="2">
    <source>
        <dbReference type="ARBA" id="ARBA00022692"/>
    </source>
</evidence>
<organism evidence="6 7">
    <name type="scientific">Glycine soja</name>
    <name type="common">Wild soybean</name>
    <dbReference type="NCBI Taxonomy" id="3848"/>
    <lineage>
        <taxon>Eukaryota</taxon>
        <taxon>Viridiplantae</taxon>
        <taxon>Streptophyta</taxon>
        <taxon>Embryophyta</taxon>
        <taxon>Tracheophyta</taxon>
        <taxon>Spermatophyta</taxon>
        <taxon>Magnoliopsida</taxon>
        <taxon>eudicotyledons</taxon>
        <taxon>Gunneridae</taxon>
        <taxon>Pentapetalae</taxon>
        <taxon>rosids</taxon>
        <taxon>fabids</taxon>
        <taxon>Fabales</taxon>
        <taxon>Fabaceae</taxon>
        <taxon>Papilionoideae</taxon>
        <taxon>50 kb inversion clade</taxon>
        <taxon>NPAAA clade</taxon>
        <taxon>indigoferoid/millettioid clade</taxon>
        <taxon>Phaseoleae</taxon>
        <taxon>Glycine</taxon>
        <taxon>Glycine subgen. Soja</taxon>
    </lineage>
</organism>
<evidence type="ECO:0000256" key="5">
    <source>
        <dbReference type="SAM" id="Phobius"/>
    </source>
</evidence>
<reference evidence="6 7" key="1">
    <citation type="submission" date="2018-09" db="EMBL/GenBank/DDBJ databases">
        <title>A high-quality reference genome of wild soybean provides a powerful tool to mine soybean genomes.</title>
        <authorList>
            <person name="Xie M."/>
            <person name="Chung C.Y.L."/>
            <person name="Li M.-W."/>
            <person name="Wong F.-L."/>
            <person name="Chan T.-F."/>
            <person name="Lam H.-M."/>
        </authorList>
    </citation>
    <scope>NUCLEOTIDE SEQUENCE [LARGE SCALE GENOMIC DNA]</scope>
    <source>
        <strain evidence="7">cv. W05</strain>
        <tissue evidence="6">Hypocotyl of etiolated seedlings</tissue>
    </source>
</reference>
<evidence type="ECO:0000256" key="4">
    <source>
        <dbReference type="ARBA" id="ARBA00023136"/>
    </source>
</evidence>
<dbReference type="InterPro" id="IPR005828">
    <property type="entry name" value="MFS_sugar_transport-like"/>
</dbReference>
<dbReference type="InterPro" id="IPR036259">
    <property type="entry name" value="MFS_trans_sf"/>
</dbReference>
<evidence type="ECO:0000313" key="6">
    <source>
        <dbReference type="EMBL" id="RZB47131.1"/>
    </source>
</evidence>
<dbReference type="EMBL" id="QZWG01000019">
    <property type="protein sequence ID" value="RZB47131.1"/>
    <property type="molecule type" value="Genomic_DNA"/>
</dbReference>
<dbReference type="SUPFAM" id="SSF103473">
    <property type="entry name" value="MFS general substrate transporter"/>
    <property type="match status" value="1"/>
</dbReference>
<sequence>MLALVMHDLTVASEGSSEPEAGWFDLFSSRYRKVVSVGATLFLLQQLVGINTTVYYSTSVFRSAGIASDAAASALVGASNVFGTIVASSLMDKKGRKRLLITSFSGMLHCGGRKIEHCGAVGRRDVRDRDWRDRETRGYWERDIKGLPHIDQFLNSPHIDHWNVVVRILRFIKGSPWEDYCMRTGDIKILFLILMQTGLDLLRIGGTPQHIVFSLGGTSFHGKARNKICRRKY</sequence>
<name>A0A445FE55_GLYSO</name>
<gene>
    <name evidence="6" type="ORF">D0Y65_050954</name>
</gene>
<protein>
    <submittedName>
        <fullName evidence="6">Plastidic glucose transporter 4</fullName>
    </submittedName>
</protein>
<evidence type="ECO:0000256" key="1">
    <source>
        <dbReference type="ARBA" id="ARBA00004141"/>
    </source>
</evidence>
<keyword evidence="6" id="KW-0813">Transport</keyword>
<keyword evidence="3 5" id="KW-1133">Transmembrane helix</keyword>
<dbReference type="GO" id="GO:0016020">
    <property type="term" value="C:membrane"/>
    <property type="evidence" value="ECO:0007669"/>
    <property type="project" value="UniProtKB-SubCell"/>
</dbReference>
<keyword evidence="7" id="KW-1185">Reference proteome</keyword>
<accession>A0A445FE55</accession>
<keyword evidence="6" id="KW-0762">Sugar transport</keyword>
<dbReference type="PANTHER" id="PTHR48022:SF18">
    <property type="entry name" value="MAJOR FACILITATOR, SUGAR TRANSPORTER, MAJOR FACILITATOR SUPERFAMILY-RELATED"/>
    <property type="match status" value="1"/>
</dbReference>
<dbReference type="Proteomes" id="UP000289340">
    <property type="component" value="Chromosome 19"/>
</dbReference>
<keyword evidence="4 5" id="KW-0472">Membrane</keyword>